<sequence length="362" mass="41402">MPTIIENRRNLHQIPEIELTTQKTAQYIENILDLYDCKIDHPIPNSVTAYFDNKKENTIVFRSDMDALPMEENTDLEFKSTNGCMHACGHDGHMAMVLEIAKYAKESNYNVLLLFQPGEEKPGGAKPIIDTQFFKQFNIAAIYGTHIYPELEKGKVYTRPNEMMAGGCEFEILVKGKASHAAQPQNGINALTACVEILQKSLEQEEKAFDNNTFHLLHFGTFHSGQAFNIIADQAHVRGSIRYYDPKVFDQIVNIIEQNTNNAIKKYKVQVNFKVNHHYPPVLNNEELFHTLYKNNLVNKLDSPVLISEDFGYYRNVAPSIFFFLGTGDTIPLHSNKFTFDEDILKKGVELYRKLLTTKIPF</sequence>
<dbReference type="PANTHER" id="PTHR11014:SF63">
    <property type="entry name" value="METALLOPEPTIDASE, PUTATIVE (AFU_ORTHOLOGUE AFUA_6G09600)-RELATED"/>
    <property type="match status" value="1"/>
</dbReference>
<dbReference type="NCBIfam" id="TIGR01891">
    <property type="entry name" value="amidohydrolases"/>
    <property type="match status" value="1"/>
</dbReference>
<gene>
    <name evidence="3" type="ORF">DWW32_13045</name>
</gene>
<evidence type="ECO:0000313" key="3">
    <source>
        <dbReference type="EMBL" id="RGU88470.1"/>
    </source>
</evidence>
<dbReference type="PANTHER" id="PTHR11014">
    <property type="entry name" value="PEPTIDASE M20 FAMILY MEMBER"/>
    <property type="match status" value="1"/>
</dbReference>
<feature type="binding site" evidence="1">
    <location>
        <position position="88"/>
    </location>
    <ligand>
        <name>Mn(2+)</name>
        <dbReference type="ChEBI" id="CHEBI:29035"/>
        <label>2</label>
    </ligand>
</feature>
<dbReference type="InterPro" id="IPR036264">
    <property type="entry name" value="Bact_exopeptidase_dim_dom"/>
</dbReference>
<keyword evidence="1" id="KW-0464">Manganese</keyword>
<feature type="domain" description="Peptidase M20 dimerisation" evidence="2">
    <location>
        <begin position="166"/>
        <end position="267"/>
    </location>
</feature>
<dbReference type="EMBL" id="QRYQ01000049">
    <property type="protein sequence ID" value="RGU88470.1"/>
    <property type="molecule type" value="Genomic_DNA"/>
</dbReference>
<dbReference type="PIRSF" id="PIRSF005962">
    <property type="entry name" value="Pept_M20D_amidohydro"/>
    <property type="match status" value="1"/>
</dbReference>
<evidence type="ECO:0000259" key="2">
    <source>
        <dbReference type="Pfam" id="PF07687"/>
    </source>
</evidence>
<dbReference type="Gene3D" id="3.30.70.360">
    <property type="match status" value="1"/>
</dbReference>
<organism evidence="3 4">
    <name type="scientific">Holdemanella biformis</name>
    <dbReference type="NCBI Taxonomy" id="1735"/>
    <lineage>
        <taxon>Bacteria</taxon>
        <taxon>Bacillati</taxon>
        <taxon>Bacillota</taxon>
        <taxon>Erysipelotrichia</taxon>
        <taxon>Erysipelotrichales</taxon>
        <taxon>Erysipelotrichaceae</taxon>
        <taxon>Holdemanella</taxon>
    </lineage>
</organism>
<dbReference type="GeneID" id="66580150"/>
<comment type="cofactor">
    <cofactor evidence="1">
        <name>Mn(2+)</name>
        <dbReference type="ChEBI" id="CHEBI:29035"/>
    </cofactor>
    <text evidence="1">The Mn(2+) ion enhances activity.</text>
</comment>
<accession>A0A395W4R6</accession>
<dbReference type="SUPFAM" id="SSF53187">
    <property type="entry name" value="Zn-dependent exopeptidases"/>
    <property type="match status" value="1"/>
</dbReference>
<dbReference type="RefSeq" id="WP_118326039.1">
    <property type="nucleotide sequence ID" value="NZ_JAJFOZ010000099.1"/>
</dbReference>
<evidence type="ECO:0000256" key="1">
    <source>
        <dbReference type="PIRSR" id="PIRSR005962-1"/>
    </source>
</evidence>
<dbReference type="Proteomes" id="UP000265489">
    <property type="component" value="Unassembled WGS sequence"/>
</dbReference>
<feature type="binding site" evidence="1">
    <location>
        <position position="334"/>
    </location>
    <ligand>
        <name>Mn(2+)</name>
        <dbReference type="ChEBI" id="CHEBI:29035"/>
        <label>2</label>
    </ligand>
</feature>
<protein>
    <submittedName>
        <fullName evidence="3">Amidohydrolase</fullName>
    </submittedName>
</protein>
<proteinExistence type="predicted"/>
<dbReference type="Pfam" id="PF07687">
    <property type="entry name" value="M20_dimer"/>
    <property type="match status" value="1"/>
</dbReference>
<dbReference type="InterPro" id="IPR017439">
    <property type="entry name" value="Amidohydrolase"/>
</dbReference>
<comment type="caution">
    <text evidence="3">The sequence shown here is derived from an EMBL/GenBank/DDBJ whole genome shotgun (WGS) entry which is preliminary data.</text>
</comment>
<dbReference type="GO" id="GO:0016787">
    <property type="term" value="F:hydrolase activity"/>
    <property type="evidence" value="ECO:0007669"/>
    <property type="project" value="UniProtKB-KW"/>
</dbReference>
<dbReference type="InterPro" id="IPR011650">
    <property type="entry name" value="Peptidase_M20_dimer"/>
</dbReference>
<dbReference type="AlphaFoldDB" id="A0A395W4R6"/>
<evidence type="ECO:0000313" key="4">
    <source>
        <dbReference type="Proteomes" id="UP000265489"/>
    </source>
</evidence>
<feature type="binding site" evidence="1">
    <location>
        <position position="146"/>
    </location>
    <ligand>
        <name>Mn(2+)</name>
        <dbReference type="ChEBI" id="CHEBI:29035"/>
        <label>2</label>
    </ligand>
</feature>
<dbReference type="GO" id="GO:0046872">
    <property type="term" value="F:metal ion binding"/>
    <property type="evidence" value="ECO:0007669"/>
    <property type="project" value="UniProtKB-KW"/>
</dbReference>
<dbReference type="SUPFAM" id="SSF55031">
    <property type="entry name" value="Bacterial exopeptidase dimerisation domain"/>
    <property type="match status" value="1"/>
</dbReference>
<dbReference type="InterPro" id="IPR002933">
    <property type="entry name" value="Peptidase_M20"/>
</dbReference>
<dbReference type="Pfam" id="PF01546">
    <property type="entry name" value="Peptidase_M20"/>
    <property type="match status" value="1"/>
</dbReference>
<feature type="binding site" evidence="1">
    <location>
        <position position="90"/>
    </location>
    <ligand>
        <name>Mn(2+)</name>
        <dbReference type="ChEBI" id="CHEBI:29035"/>
        <label>2</label>
    </ligand>
</feature>
<dbReference type="Gene3D" id="3.40.630.10">
    <property type="entry name" value="Zn peptidases"/>
    <property type="match status" value="1"/>
</dbReference>
<feature type="binding site" evidence="1">
    <location>
        <position position="120"/>
    </location>
    <ligand>
        <name>Mn(2+)</name>
        <dbReference type="ChEBI" id="CHEBI:29035"/>
        <label>2</label>
    </ligand>
</feature>
<keyword evidence="3" id="KW-0378">Hydrolase</keyword>
<reference evidence="3 4" key="1">
    <citation type="submission" date="2018-08" db="EMBL/GenBank/DDBJ databases">
        <title>A genome reference for cultivated species of the human gut microbiota.</title>
        <authorList>
            <person name="Zou Y."/>
            <person name="Xue W."/>
            <person name="Luo G."/>
        </authorList>
    </citation>
    <scope>NUCLEOTIDE SEQUENCE [LARGE SCALE GENOMIC DNA]</scope>
    <source>
        <strain evidence="3 4">AF15-20</strain>
    </source>
</reference>
<dbReference type="CDD" id="cd03886">
    <property type="entry name" value="M20_Acy1"/>
    <property type="match status" value="1"/>
</dbReference>
<keyword evidence="1" id="KW-0479">Metal-binding</keyword>
<name>A0A395W4R6_9FIRM</name>